<proteinExistence type="predicted"/>
<dbReference type="AlphaFoldDB" id="A0A2W1NVF8"/>
<dbReference type="GO" id="GO:0008713">
    <property type="term" value="F:ADP-heptose-lipopolysaccharide heptosyltransferase activity"/>
    <property type="evidence" value="ECO:0007669"/>
    <property type="project" value="TreeGrafter"/>
</dbReference>
<organism evidence="3 4">
    <name type="scientific">Putridiphycobacter roseus</name>
    <dbReference type="NCBI Taxonomy" id="2219161"/>
    <lineage>
        <taxon>Bacteria</taxon>
        <taxon>Pseudomonadati</taxon>
        <taxon>Bacteroidota</taxon>
        <taxon>Flavobacteriia</taxon>
        <taxon>Flavobacteriales</taxon>
        <taxon>Crocinitomicaceae</taxon>
        <taxon>Putridiphycobacter</taxon>
    </lineage>
</organism>
<dbReference type="PANTHER" id="PTHR30160:SF1">
    <property type="entry name" value="LIPOPOLYSACCHARIDE 1,2-N-ACETYLGLUCOSAMINETRANSFERASE-RELATED"/>
    <property type="match status" value="1"/>
</dbReference>
<name>A0A2W1NVF8_9FLAO</name>
<dbReference type="SUPFAM" id="SSF53756">
    <property type="entry name" value="UDP-Glycosyltransferase/glycogen phosphorylase"/>
    <property type="match status" value="1"/>
</dbReference>
<comment type="caution">
    <text evidence="3">The sequence shown here is derived from an EMBL/GenBank/DDBJ whole genome shotgun (WGS) entry which is preliminary data.</text>
</comment>
<evidence type="ECO:0000313" key="4">
    <source>
        <dbReference type="Proteomes" id="UP000249248"/>
    </source>
</evidence>
<evidence type="ECO:0000256" key="2">
    <source>
        <dbReference type="ARBA" id="ARBA00022679"/>
    </source>
</evidence>
<dbReference type="CDD" id="cd03789">
    <property type="entry name" value="GT9_LPS_heptosyltransferase"/>
    <property type="match status" value="1"/>
</dbReference>
<dbReference type="EMBL" id="QKSB01000001">
    <property type="protein sequence ID" value="PZE18768.1"/>
    <property type="molecule type" value="Genomic_DNA"/>
</dbReference>
<dbReference type="InterPro" id="IPR002201">
    <property type="entry name" value="Glyco_trans_9"/>
</dbReference>
<dbReference type="GO" id="GO:0005829">
    <property type="term" value="C:cytosol"/>
    <property type="evidence" value="ECO:0007669"/>
    <property type="project" value="TreeGrafter"/>
</dbReference>
<dbReference type="Proteomes" id="UP000249248">
    <property type="component" value="Unassembled WGS sequence"/>
</dbReference>
<accession>A0A2W1NVF8</accession>
<evidence type="ECO:0000256" key="1">
    <source>
        <dbReference type="ARBA" id="ARBA00022676"/>
    </source>
</evidence>
<keyword evidence="2 3" id="KW-0808">Transferase</keyword>
<dbReference type="GO" id="GO:0009244">
    <property type="term" value="P:lipopolysaccharide core region biosynthetic process"/>
    <property type="evidence" value="ECO:0007669"/>
    <property type="project" value="TreeGrafter"/>
</dbReference>
<protein>
    <submittedName>
        <fullName evidence="3">Glycosyl transferase</fullName>
    </submittedName>
</protein>
<dbReference type="OrthoDB" id="9768048at2"/>
<keyword evidence="4" id="KW-1185">Reference proteome</keyword>
<sequence>MKKILIVRFSSIGDIVLTTPVVRCIKATYPDVTIHYLTKIVYTSILENNPYIDKVIGMEKEIDTLLPELKAEQYDFVVDLHHNLRTKRLKLALQRKSATFPKLNFQKFILTKLKVNLMPDIHIVDRYFKAVKKIGVENDGKGLDFFIAKKDQVNTKDFHLPENYVAFAIGAQFCTKRMPVESIIEMVSKINETVVLLGGAGDMKAGKKISNYCKNVIDLTGQINLNQSASILQQAKKVISHDTGLMHIAAAFQKPIISIWGNTVPELGMYPYLPEKKSNYSIYEVLDLKCRPCSKIGYQACPKGHFNCMIKQDLNAIAKEVNA</sequence>
<keyword evidence="1" id="KW-0328">Glycosyltransferase</keyword>
<reference evidence="3 4" key="1">
    <citation type="submission" date="2018-06" db="EMBL/GenBank/DDBJ databases">
        <title>The draft genome sequence of Crocinitomix sp. SM1701.</title>
        <authorList>
            <person name="Zhang X."/>
        </authorList>
    </citation>
    <scope>NUCLEOTIDE SEQUENCE [LARGE SCALE GENOMIC DNA]</scope>
    <source>
        <strain evidence="3 4">SM1701</strain>
    </source>
</reference>
<dbReference type="RefSeq" id="WP_111061669.1">
    <property type="nucleotide sequence ID" value="NZ_JBHUCU010000007.1"/>
</dbReference>
<dbReference type="PANTHER" id="PTHR30160">
    <property type="entry name" value="TETRAACYLDISACCHARIDE 4'-KINASE-RELATED"/>
    <property type="match status" value="1"/>
</dbReference>
<dbReference type="Pfam" id="PF01075">
    <property type="entry name" value="Glyco_transf_9"/>
    <property type="match status" value="1"/>
</dbReference>
<gene>
    <name evidence="3" type="ORF">DNU06_02765</name>
</gene>
<dbReference type="Gene3D" id="3.40.50.2000">
    <property type="entry name" value="Glycogen Phosphorylase B"/>
    <property type="match status" value="2"/>
</dbReference>
<evidence type="ECO:0000313" key="3">
    <source>
        <dbReference type="EMBL" id="PZE18768.1"/>
    </source>
</evidence>
<dbReference type="InterPro" id="IPR051199">
    <property type="entry name" value="LPS_LOS_Heptosyltrfase"/>
</dbReference>